<keyword evidence="6 7" id="KW-0067">ATP-binding</keyword>
<feature type="compositionally biased region" description="Pro residues" evidence="8">
    <location>
        <begin position="268"/>
        <end position="287"/>
    </location>
</feature>
<comment type="caution">
    <text evidence="11">The sequence shown here is derived from an EMBL/GenBank/DDBJ whole genome shotgun (WGS) entry which is preliminary data.</text>
</comment>
<keyword evidence="3" id="KW-0808">Transferase</keyword>
<keyword evidence="9" id="KW-0812">Transmembrane</keyword>
<keyword evidence="2 11" id="KW-0723">Serine/threonine-protein kinase</keyword>
<dbReference type="EMBL" id="QHKI01000056">
    <property type="protein sequence ID" value="RSM73504.1"/>
    <property type="molecule type" value="Genomic_DNA"/>
</dbReference>
<reference evidence="11 12" key="1">
    <citation type="submission" date="2018-05" db="EMBL/GenBank/DDBJ databases">
        <title>Evolution of GPA BGCs.</title>
        <authorList>
            <person name="Waglechner N."/>
            <person name="Wright G.D."/>
        </authorList>
    </citation>
    <scope>NUCLEOTIDE SEQUENCE [LARGE SCALE GENOMIC DNA]</scope>
    <source>
        <strain evidence="11 12">A82846</strain>
    </source>
</reference>
<dbReference type="Gene3D" id="1.10.510.10">
    <property type="entry name" value="Transferase(Phosphotransferase) domain 1"/>
    <property type="match status" value="1"/>
</dbReference>
<evidence type="ECO:0000256" key="7">
    <source>
        <dbReference type="PROSITE-ProRule" id="PRU10141"/>
    </source>
</evidence>
<feature type="transmembrane region" description="Helical" evidence="9">
    <location>
        <begin position="138"/>
        <end position="158"/>
    </location>
</feature>
<evidence type="ECO:0000256" key="5">
    <source>
        <dbReference type="ARBA" id="ARBA00022777"/>
    </source>
</evidence>
<dbReference type="PROSITE" id="PS00107">
    <property type="entry name" value="PROTEIN_KINASE_ATP"/>
    <property type="match status" value="1"/>
</dbReference>
<feature type="compositionally biased region" description="Pro residues" evidence="8">
    <location>
        <begin position="666"/>
        <end position="680"/>
    </location>
</feature>
<feature type="compositionally biased region" description="Basic residues" evidence="8">
    <location>
        <begin position="689"/>
        <end position="701"/>
    </location>
</feature>
<feature type="compositionally biased region" description="Basic and acidic residues" evidence="8">
    <location>
        <begin position="639"/>
        <end position="660"/>
    </location>
</feature>
<dbReference type="CDD" id="cd14014">
    <property type="entry name" value="STKc_PknB_like"/>
    <property type="match status" value="1"/>
</dbReference>
<dbReference type="EC" id="2.7.11.1" evidence="1"/>
<dbReference type="InterPro" id="IPR017441">
    <property type="entry name" value="Protein_kinase_ATP_BS"/>
</dbReference>
<feature type="binding site" evidence="7">
    <location>
        <position position="382"/>
    </location>
    <ligand>
        <name>ATP</name>
        <dbReference type="ChEBI" id="CHEBI:30616"/>
    </ligand>
</feature>
<dbReference type="Pfam" id="PF00069">
    <property type="entry name" value="Pkinase"/>
    <property type="match status" value="1"/>
</dbReference>
<feature type="transmembrane region" description="Helical" evidence="9">
    <location>
        <begin position="22"/>
        <end position="46"/>
    </location>
</feature>
<dbReference type="OrthoDB" id="9762169at2"/>
<evidence type="ECO:0000256" key="2">
    <source>
        <dbReference type="ARBA" id="ARBA00022527"/>
    </source>
</evidence>
<feature type="transmembrane region" description="Helical" evidence="9">
    <location>
        <begin position="195"/>
        <end position="216"/>
    </location>
</feature>
<gene>
    <name evidence="11" type="ORF">DMH04_41550</name>
</gene>
<name>A0A428YUX5_KIBAR</name>
<protein>
    <recommendedName>
        <fullName evidence="1">non-specific serine/threonine protein kinase</fullName>
        <ecNumber evidence="1">2.7.11.1</ecNumber>
    </recommendedName>
</protein>
<feature type="compositionally biased region" description="Low complexity" evidence="8">
    <location>
        <begin position="236"/>
        <end position="255"/>
    </location>
</feature>
<feature type="region of interest" description="Disordered" evidence="8">
    <location>
        <begin position="227"/>
        <end position="346"/>
    </location>
</feature>
<dbReference type="PROSITE" id="PS00108">
    <property type="entry name" value="PROTEIN_KINASE_ST"/>
    <property type="match status" value="1"/>
</dbReference>
<evidence type="ECO:0000259" key="10">
    <source>
        <dbReference type="PROSITE" id="PS50011"/>
    </source>
</evidence>
<accession>A0A428YUX5</accession>
<dbReference type="InterPro" id="IPR011009">
    <property type="entry name" value="Kinase-like_dom_sf"/>
</dbReference>
<dbReference type="Proteomes" id="UP000287547">
    <property type="component" value="Unassembled WGS sequence"/>
</dbReference>
<keyword evidence="4 7" id="KW-0547">Nucleotide-binding</keyword>
<dbReference type="InterPro" id="IPR008271">
    <property type="entry name" value="Ser/Thr_kinase_AS"/>
</dbReference>
<feature type="region of interest" description="Disordered" evidence="8">
    <location>
        <begin position="631"/>
        <end position="701"/>
    </location>
</feature>
<dbReference type="PANTHER" id="PTHR43289">
    <property type="entry name" value="MITOGEN-ACTIVATED PROTEIN KINASE KINASE KINASE 20-RELATED"/>
    <property type="match status" value="1"/>
</dbReference>
<dbReference type="PROSITE" id="PS50011">
    <property type="entry name" value="PROTEIN_KINASE_DOM"/>
    <property type="match status" value="1"/>
</dbReference>
<dbReference type="GO" id="GO:0005524">
    <property type="term" value="F:ATP binding"/>
    <property type="evidence" value="ECO:0007669"/>
    <property type="project" value="UniProtKB-UniRule"/>
</dbReference>
<evidence type="ECO:0000256" key="1">
    <source>
        <dbReference type="ARBA" id="ARBA00012513"/>
    </source>
</evidence>
<dbReference type="GO" id="GO:0004674">
    <property type="term" value="F:protein serine/threonine kinase activity"/>
    <property type="evidence" value="ECO:0007669"/>
    <property type="project" value="UniProtKB-KW"/>
</dbReference>
<dbReference type="AlphaFoldDB" id="A0A428YUX5"/>
<evidence type="ECO:0000313" key="11">
    <source>
        <dbReference type="EMBL" id="RSM73504.1"/>
    </source>
</evidence>
<keyword evidence="9" id="KW-0472">Membrane</keyword>
<evidence type="ECO:0000256" key="9">
    <source>
        <dbReference type="SAM" id="Phobius"/>
    </source>
</evidence>
<proteinExistence type="predicted"/>
<feature type="domain" description="Protein kinase" evidence="10">
    <location>
        <begin position="353"/>
        <end position="606"/>
    </location>
</feature>
<dbReference type="InterPro" id="IPR000719">
    <property type="entry name" value="Prot_kinase_dom"/>
</dbReference>
<dbReference type="PANTHER" id="PTHR43289:SF6">
    <property type="entry name" value="SERINE_THREONINE-PROTEIN KINASE NEKL-3"/>
    <property type="match status" value="1"/>
</dbReference>
<evidence type="ECO:0000256" key="8">
    <source>
        <dbReference type="SAM" id="MobiDB-lite"/>
    </source>
</evidence>
<keyword evidence="9" id="KW-1133">Transmembrane helix</keyword>
<evidence type="ECO:0000256" key="4">
    <source>
        <dbReference type="ARBA" id="ARBA00022741"/>
    </source>
</evidence>
<sequence length="701" mass="74637">MAADLLSFAHTVFGPGFWPGEWVWATMAAGFLIGAFPVLASFSVALIRKGTGNAYNSVTISVFAIIGVVLALVLPWLMANGISMIFRGAAAGAETYGVTFASSFTNETHALIGTQAEYLGRGPIVYDLLTRPGDGVDFVLNVAKLVVLPAIAAFFVILQARAAFRRGPTWPGRLIWLSFVAFALFSVAFEANVAFLLWIGMVPASVLGLIPILVIGAPSWSTINRSVQEEKPPPAMQQQPSQKQLPPQQPSTQHQQPPPRHPSQQQPAAPPPYVPEPPPPPYRPDGAPPALLSGQAPGQELLSGRQQPAKLADTPGPMPFPLGGAAGPTAAQKPATRAMSGSNSMWTQSGGRFKKIKALGHGGFGTVWLAMDTQLDRTVAVKIAHAPDAETEQRMLREARALAAVRHPNCVRVYDIVEDEDGLGIVMEYIEGMPLADAVHENGKLDDLAAARLWVTMAGALSAAHAKGVLHRDIKPSNIMIDPSGMPHLIDFGIARSKGDSTLTKTGMMVGTPDFLAPETAAGSPASPASDAWQLAATVSYALTGEPPRGTRDNPMAALMAAAKAERITHLPANSVHLRLISAALGPDPAGRPTLDTVIRQTGGWLSKGGHTEDGPVTKVVKREDIAALDRTKVTKPSEGGEERTKFTDPERTSFADPERTASTNPPRPPVAQQSPPPQPDPDRTRPTQQKRHNPTRRFGT</sequence>
<feature type="transmembrane region" description="Helical" evidence="9">
    <location>
        <begin position="58"/>
        <end position="78"/>
    </location>
</feature>
<dbReference type="SMART" id="SM00220">
    <property type="entry name" value="S_TKc"/>
    <property type="match status" value="1"/>
</dbReference>
<keyword evidence="5 11" id="KW-0418">Kinase</keyword>
<evidence type="ECO:0000313" key="12">
    <source>
        <dbReference type="Proteomes" id="UP000287547"/>
    </source>
</evidence>
<evidence type="ECO:0000256" key="6">
    <source>
        <dbReference type="ARBA" id="ARBA00022840"/>
    </source>
</evidence>
<evidence type="ECO:0000256" key="3">
    <source>
        <dbReference type="ARBA" id="ARBA00022679"/>
    </source>
</evidence>
<feature type="transmembrane region" description="Helical" evidence="9">
    <location>
        <begin position="170"/>
        <end position="189"/>
    </location>
</feature>
<dbReference type="SUPFAM" id="SSF56112">
    <property type="entry name" value="Protein kinase-like (PK-like)"/>
    <property type="match status" value="1"/>
</dbReference>
<organism evidence="11 12">
    <name type="scientific">Kibdelosporangium aridum</name>
    <dbReference type="NCBI Taxonomy" id="2030"/>
    <lineage>
        <taxon>Bacteria</taxon>
        <taxon>Bacillati</taxon>
        <taxon>Actinomycetota</taxon>
        <taxon>Actinomycetes</taxon>
        <taxon>Pseudonocardiales</taxon>
        <taxon>Pseudonocardiaceae</taxon>
        <taxon>Kibdelosporangium</taxon>
    </lineage>
</organism>